<name>A0A4R6UEM2_9BURK</name>
<gene>
    <name evidence="1" type="ORF">DFR43_10773</name>
</gene>
<dbReference type="Proteomes" id="UP000295510">
    <property type="component" value="Unassembled WGS sequence"/>
</dbReference>
<keyword evidence="2" id="KW-1185">Reference proteome</keyword>
<dbReference type="PROSITE" id="PS51257">
    <property type="entry name" value="PROKAR_LIPOPROTEIN"/>
    <property type="match status" value="1"/>
</dbReference>
<dbReference type="AlphaFoldDB" id="A0A4R6UEM2"/>
<dbReference type="Gene3D" id="2.30.30.830">
    <property type="match status" value="1"/>
</dbReference>
<dbReference type="PIRSF" id="PIRSF016481">
    <property type="entry name" value="Pilus_assembly_PilP"/>
    <property type="match status" value="1"/>
</dbReference>
<dbReference type="EMBL" id="SNYL01000007">
    <property type="protein sequence ID" value="TDQ43305.1"/>
    <property type="molecule type" value="Genomic_DNA"/>
</dbReference>
<dbReference type="InterPro" id="IPR007446">
    <property type="entry name" value="PilP"/>
</dbReference>
<protein>
    <submittedName>
        <fullName evidence="1">Type IV pilus assembly protein PilP</fullName>
    </submittedName>
</protein>
<proteinExistence type="predicted"/>
<organism evidence="1 2">
    <name type="scientific">Tepidicella xavieri</name>
    <dbReference type="NCBI Taxonomy" id="360241"/>
    <lineage>
        <taxon>Bacteria</taxon>
        <taxon>Pseudomonadati</taxon>
        <taxon>Pseudomonadota</taxon>
        <taxon>Betaproteobacteria</taxon>
        <taxon>Burkholderiales</taxon>
        <taxon>Tepidicella</taxon>
    </lineage>
</organism>
<accession>A0A4R6UEM2</accession>
<evidence type="ECO:0000313" key="2">
    <source>
        <dbReference type="Proteomes" id="UP000295510"/>
    </source>
</evidence>
<dbReference type="RefSeq" id="WP_245988862.1">
    <property type="nucleotide sequence ID" value="NZ_SNYL01000007.1"/>
</dbReference>
<comment type="caution">
    <text evidence="1">The sequence shown here is derived from an EMBL/GenBank/DDBJ whole genome shotgun (WGS) entry which is preliminary data.</text>
</comment>
<dbReference type="Pfam" id="PF04351">
    <property type="entry name" value="PilP"/>
    <property type="match status" value="1"/>
</dbReference>
<sequence>MIARMVAMWMIGVSALLLTGCWGGGQDDLAEWMAQQRATVRPRVEPVAEPKAYVPQDYRGVGAISPFSDEKLTVLLRAEVSAAPLLSSLIAAEMRRRKEPLEAVPLDTIAMVGVLHRGNEIVGLVRSDNLLYQVRTGQYMGQNYGRITGITETQITLREIVQDAAGEWIERPAVLHLQEATGK</sequence>
<reference evidence="1 2" key="1">
    <citation type="submission" date="2019-03" db="EMBL/GenBank/DDBJ databases">
        <title>Genomic Encyclopedia of Type Strains, Phase IV (KMG-IV): sequencing the most valuable type-strain genomes for metagenomic binning, comparative biology and taxonomic classification.</title>
        <authorList>
            <person name="Goeker M."/>
        </authorList>
    </citation>
    <scope>NUCLEOTIDE SEQUENCE [LARGE SCALE GENOMIC DNA]</scope>
    <source>
        <strain evidence="1 2">DSM 19605</strain>
    </source>
</reference>
<evidence type="ECO:0000313" key="1">
    <source>
        <dbReference type="EMBL" id="TDQ43305.1"/>
    </source>
</evidence>